<comment type="subcellular location">
    <subcellularLocation>
        <location evidence="1 7">Secreted</location>
    </subcellularLocation>
</comment>
<dbReference type="PANTHER" id="PTHR33109">
    <property type="entry name" value="EPIDERMAL PATTERNING FACTOR-LIKE PROTEIN 4"/>
    <property type="match status" value="1"/>
</dbReference>
<keyword evidence="5 7" id="KW-0732">Signal</keyword>
<dbReference type="STRING" id="81985.R0GS48"/>
<organism evidence="9 10">
    <name type="scientific">Capsella rubella</name>
    <dbReference type="NCBI Taxonomy" id="81985"/>
    <lineage>
        <taxon>Eukaryota</taxon>
        <taxon>Viridiplantae</taxon>
        <taxon>Streptophyta</taxon>
        <taxon>Embryophyta</taxon>
        <taxon>Tracheophyta</taxon>
        <taxon>Spermatophyta</taxon>
        <taxon>Magnoliopsida</taxon>
        <taxon>eudicotyledons</taxon>
        <taxon>Gunneridae</taxon>
        <taxon>Pentapetalae</taxon>
        <taxon>rosids</taxon>
        <taxon>malvids</taxon>
        <taxon>Brassicales</taxon>
        <taxon>Brassicaceae</taxon>
        <taxon>Camelineae</taxon>
        <taxon>Capsella</taxon>
    </lineage>
</organism>
<evidence type="ECO:0000256" key="7">
    <source>
        <dbReference type="RuleBase" id="RU367102"/>
    </source>
</evidence>
<dbReference type="OrthoDB" id="771316at2759"/>
<dbReference type="EMBL" id="KB870805">
    <property type="protein sequence ID" value="EOA38762.1"/>
    <property type="molecule type" value="Genomic_DNA"/>
</dbReference>
<feature type="region of interest" description="Disordered" evidence="8">
    <location>
        <begin position="35"/>
        <end position="56"/>
    </location>
</feature>
<keyword evidence="3 7" id="KW-0217">Developmental protein</keyword>
<evidence type="ECO:0000313" key="9">
    <source>
        <dbReference type="EMBL" id="EOA38762.1"/>
    </source>
</evidence>
<gene>
    <name evidence="9" type="ORF">CARUB_v10010948mg</name>
</gene>
<evidence type="ECO:0000256" key="8">
    <source>
        <dbReference type="SAM" id="MobiDB-lite"/>
    </source>
</evidence>
<protein>
    <recommendedName>
        <fullName evidence="7">Epidermal patterning factor-like protein</fullName>
    </recommendedName>
</protein>
<evidence type="ECO:0000256" key="5">
    <source>
        <dbReference type="ARBA" id="ARBA00022729"/>
    </source>
</evidence>
<comment type="function">
    <text evidence="7">Controls stomatal patterning.</text>
</comment>
<dbReference type="Proteomes" id="UP000029121">
    <property type="component" value="Unassembled WGS sequence"/>
</dbReference>
<dbReference type="KEGG" id="crb:17900401"/>
<keyword evidence="6" id="KW-1015">Disulfide bond</keyword>
<dbReference type="InterPro" id="IPR039455">
    <property type="entry name" value="EPFL"/>
</dbReference>
<evidence type="ECO:0000256" key="1">
    <source>
        <dbReference type="ARBA" id="ARBA00004613"/>
    </source>
</evidence>
<evidence type="ECO:0000256" key="4">
    <source>
        <dbReference type="ARBA" id="ARBA00022525"/>
    </source>
</evidence>
<dbReference type="Pfam" id="PF17181">
    <property type="entry name" value="EPF"/>
    <property type="match status" value="1"/>
</dbReference>
<feature type="signal peptide" evidence="7">
    <location>
        <begin position="1"/>
        <end position="26"/>
    </location>
</feature>
<dbReference type="eggNOG" id="ENOG502S55W">
    <property type="taxonomic scope" value="Eukaryota"/>
</dbReference>
<feature type="chain" id="PRO_5027166487" description="Epidermal patterning factor-like protein" evidence="7">
    <location>
        <begin position="27"/>
        <end position="125"/>
    </location>
</feature>
<evidence type="ECO:0000313" key="10">
    <source>
        <dbReference type="Proteomes" id="UP000029121"/>
    </source>
</evidence>
<keyword evidence="10" id="KW-1185">Reference proteome</keyword>
<evidence type="ECO:0000256" key="6">
    <source>
        <dbReference type="ARBA" id="ARBA00023157"/>
    </source>
</evidence>
<dbReference type="GO" id="GO:0005576">
    <property type="term" value="C:extracellular region"/>
    <property type="evidence" value="ECO:0007669"/>
    <property type="project" value="UniProtKB-SubCell"/>
</dbReference>
<keyword evidence="4 7" id="KW-0964">Secreted</keyword>
<comment type="similarity">
    <text evidence="2 7">Belongs to the plant cysteine rich small secretory peptide family. Epidermal patterning factor subfamily.</text>
</comment>
<dbReference type="AlphaFoldDB" id="R0GS48"/>
<sequence length="125" mass="13831">MAKKFLRTLMLSVVIVFAACSLVVNSIRTPPLKDTVNGGDKKNADVEQSQTHHHHKVKKEITKKGGVEMEMYPTGSSLPDCSYACGPCSPCKRVMISFQCSVAESCSVIYRCTCRGRYYHVPSRA</sequence>
<dbReference type="PROSITE" id="PS51257">
    <property type="entry name" value="PROKAR_LIPOPROTEIN"/>
    <property type="match status" value="1"/>
</dbReference>
<dbReference type="GO" id="GO:0010052">
    <property type="term" value="P:guard cell differentiation"/>
    <property type="evidence" value="ECO:0007669"/>
    <property type="project" value="UniProtKB-UniRule"/>
</dbReference>
<evidence type="ECO:0000256" key="3">
    <source>
        <dbReference type="ARBA" id="ARBA00022473"/>
    </source>
</evidence>
<proteinExistence type="inferred from homology"/>
<accession>R0GS48</accession>
<evidence type="ECO:0000256" key="2">
    <source>
        <dbReference type="ARBA" id="ARBA00008127"/>
    </source>
</evidence>
<name>R0GS48_9BRAS</name>
<dbReference type="PANTHER" id="PTHR33109:SF6">
    <property type="entry name" value="EPIDERMAL PATTERNING FACTOR-LIKE PROTEIN 7-RELATED"/>
    <property type="match status" value="1"/>
</dbReference>
<reference evidence="10" key="1">
    <citation type="journal article" date="2013" name="Nat. Genet.">
        <title>The Capsella rubella genome and the genomic consequences of rapid mating system evolution.</title>
        <authorList>
            <person name="Slotte T."/>
            <person name="Hazzouri K.M."/>
            <person name="Agren J.A."/>
            <person name="Koenig D."/>
            <person name="Maumus F."/>
            <person name="Guo Y.L."/>
            <person name="Steige K."/>
            <person name="Platts A.E."/>
            <person name="Escobar J.S."/>
            <person name="Newman L.K."/>
            <person name="Wang W."/>
            <person name="Mandakova T."/>
            <person name="Vello E."/>
            <person name="Smith L.M."/>
            <person name="Henz S.R."/>
            <person name="Steffen J."/>
            <person name="Takuno S."/>
            <person name="Brandvain Y."/>
            <person name="Coop G."/>
            <person name="Andolfatto P."/>
            <person name="Hu T.T."/>
            <person name="Blanchette M."/>
            <person name="Clark R.M."/>
            <person name="Quesneville H."/>
            <person name="Nordborg M."/>
            <person name="Gaut B.S."/>
            <person name="Lysak M.A."/>
            <person name="Jenkins J."/>
            <person name="Grimwood J."/>
            <person name="Chapman J."/>
            <person name="Prochnik S."/>
            <person name="Shu S."/>
            <person name="Rokhsar D."/>
            <person name="Schmutz J."/>
            <person name="Weigel D."/>
            <person name="Wright S.I."/>
        </authorList>
    </citation>
    <scope>NUCLEOTIDE SEQUENCE [LARGE SCALE GENOMIC DNA]</scope>
    <source>
        <strain evidence="10">cv. Monte Gargano</strain>
    </source>
</reference>